<dbReference type="EMBL" id="CP051774">
    <property type="protein sequence ID" value="QJE94713.1"/>
    <property type="molecule type" value="Genomic_DNA"/>
</dbReference>
<dbReference type="AlphaFoldDB" id="A0A858REY2"/>
<dbReference type="Proteomes" id="UP000501812">
    <property type="component" value="Chromosome"/>
</dbReference>
<sequence length="80" mass="8627">MALKILKKLGVGLLATVVVIGSFAVWAHFAQKELDAEEIARLAKEQEILDRRYPVKAGKPKPKATLAPLPVRGMAPAAQP</sequence>
<proteinExistence type="predicted"/>
<feature type="region of interest" description="Disordered" evidence="1">
    <location>
        <begin position="54"/>
        <end position="80"/>
    </location>
</feature>
<evidence type="ECO:0000256" key="1">
    <source>
        <dbReference type="SAM" id="MobiDB-lite"/>
    </source>
</evidence>
<dbReference type="KEGG" id="luo:HHL09_02600"/>
<organism evidence="2 3">
    <name type="scientific">Luteolibacter luteus</name>
    <dbReference type="NCBI Taxonomy" id="2728835"/>
    <lineage>
        <taxon>Bacteria</taxon>
        <taxon>Pseudomonadati</taxon>
        <taxon>Verrucomicrobiota</taxon>
        <taxon>Verrucomicrobiia</taxon>
        <taxon>Verrucomicrobiales</taxon>
        <taxon>Verrucomicrobiaceae</taxon>
        <taxon>Luteolibacter</taxon>
    </lineage>
</organism>
<evidence type="ECO:0000313" key="3">
    <source>
        <dbReference type="Proteomes" id="UP000501812"/>
    </source>
</evidence>
<keyword evidence="3" id="KW-1185">Reference proteome</keyword>
<accession>A0A858REY2</accession>
<gene>
    <name evidence="2" type="ORF">HHL09_02600</name>
</gene>
<reference evidence="2 3" key="1">
    <citation type="submission" date="2020-04" db="EMBL/GenBank/DDBJ databases">
        <title>Luteolibacter sp. G-1-1-1 isolated from soil.</title>
        <authorList>
            <person name="Dahal R.H."/>
        </authorList>
    </citation>
    <scope>NUCLEOTIDE SEQUENCE [LARGE SCALE GENOMIC DNA]</scope>
    <source>
        <strain evidence="2 3">G-1-1-1</strain>
    </source>
</reference>
<name>A0A858REY2_9BACT</name>
<protein>
    <submittedName>
        <fullName evidence="2">Uncharacterized protein</fullName>
    </submittedName>
</protein>
<evidence type="ECO:0000313" key="2">
    <source>
        <dbReference type="EMBL" id="QJE94713.1"/>
    </source>
</evidence>
<dbReference type="RefSeq" id="WP_169452934.1">
    <property type="nucleotide sequence ID" value="NZ_CP051774.1"/>
</dbReference>